<dbReference type="RefSeq" id="WP_198124719.1">
    <property type="nucleotide sequence ID" value="NZ_JAECZC010000016.1"/>
</dbReference>
<comment type="caution">
    <text evidence="1">The sequence shown here is derived from an EMBL/GenBank/DDBJ whole genome shotgun (WGS) entry which is preliminary data.</text>
</comment>
<dbReference type="Proteomes" id="UP000632766">
    <property type="component" value="Unassembled WGS sequence"/>
</dbReference>
<evidence type="ECO:0000313" key="1">
    <source>
        <dbReference type="EMBL" id="MBH8562820.1"/>
    </source>
</evidence>
<name>A0A8J7HT32_9NOST</name>
<proteinExistence type="predicted"/>
<accession>A0A8J7HT32</accession>
<dbReference type="AlphaFoldDB" id="A0A8J7HT32"/>
<keyword evidence="2" id="KW-1185">Reference proteome</keyword>
<dbReference type="Pfam" id="PF08852">
    <property type="entry name" value="DUF1822"/>
    <property type="match status" value="1"/>
</dbReference>
<dbReference type="InterPro" id="IPR014951">
    <property type="entry name" value="DUF1822"/>
</dbReference>
<dbReference type="EMBL" id="JAECZC010000016">
    <property type="protein sequence ID" value="MBH8562820.1"/>
    <property type="molecule type" value="Genomic_DNA"/>
</dbReference>
<reference evidence="1 2" key="1">
    <citation type="journal article" date="2021" name="Int. J. Syst. Evol. Microbiol.">
        <title>Amazonocrinis nigriterrae gen. nov., sp. nov., Atlanticothrix silvestris gen. nov., sp. nov. and Dendronalium phyllosphericum gen. nov., sp. nov., nostocacean cyanobacteria from Brazilian environments.</title>
        <authorList>
            <person name="Alvarenga D.O."/>
            <person name="Andreote A.P.D."/>
            <person name="Branco L.H.Z."/>
            <person name="Delbaje E."/>
            <person name="Cruz R.B."/>
            <person name="Varani A.M."/>
            <person name="Fiore M.F."/>
        </authorList>
    </citation>
    <scope>NUCLEOTIDE SEQUENCE [LARGE SCALE GENOMIC DNA]</scope>
    <source>
        <strain evidence="1 2">CENA67</strain>
    </source>
</reference>
<protein>
    <submittedName>
        <fullName evidence="1">DUF1822 family protein</fullName>
    </submittedName>
</protein>
<organism evidence="1 2">
    <name type="scientific">Amazonocrinis nigriterrae CENA67</name>
    <dbReference type="NCBI Taxonomy" id="2794033"/>
    <lineage>
        <taxon>Bacteria</taxon>
        <taxon>Bacillati</taxon>
        <taxon>Cyanobacteriota</taxon>
        <taxon>Cyanophyceae</taxon>
        <taxon>Nostocales</taxon>
        <taxon>Nostocaceae</taxon>
        <taxon>Amazonocrinis</taxon>
        <taxon>Amazonocrinis nigriterrae</taxon>
    </lineage>
</organism>
<sequence>MYSLSDATDDFFEINQTVEIINLEPEYFTQALETSQNYPVQSKQWQIYLQTLAFLAVNEWLEKREPTFSINQAEFLAWQSQYTYVNDTAFNVSIGNFKVCIIPVISISQEEVTVCEEVVVPRAMIDLPEFNSHLYIVIGIEEEIEIATIKGFLRYDELVEYKPELQPEIDWNYHLPLTWFHDDCNELLLYLQCLPATAITLPEIPSDRQNILATIQSELLNLLPQLHHCPLWQVLNWQQGVALLTTPDLLNWLYQSLQENTATSTKHLSDLLQILTQQAVNVRTWLNNQIDEVIQGLTWQVLAPPSPLLATTQTPEQELDNILTNIQSAYEINIPEIAGRAYRDIVLENRLRLYAVTWQLPQENQSWNLLLILKPVFSNQPTSTFTLRVSDQTSILAEEELQPSQHQEYIFTLIEGNYQDKFLVKIISSNGQTQTLPPLEFSLK</sequence>
<gene>
    <name evidence="1" type="ORF">I8748_11620</name>
</gene>
<evidence type="ECO:0000313" key="2">
    <source>
        <dbReference type="Proteomes" id="UP000632766"/>
    </source>
</evidence>